<accession>A0ABQ9IQ61</accession>
<dbReference type="InterPro" id="IPR001579">
    <property type="entry name" value="Glyco_hydro_18_chit_AS"/>
</dbReference>
<dbReference type="Gene3D" id="3.20.20.80">
    <property type="entry name" value="Glycosidases"/>
    <property type="match status" value="1"/>
</dbReference>
<dbReference type="PANTHER" id="PTHR11177">
    <property type="entry name" value="CHITINASE"/>
    <property type="match status" value="1"/>
</dbReference>
<proteinExistence type="inferred from homology"/>
<dbReference type="InterPro" id="IPR011583">
    <property type="entry name" value="Chitinase_II/V-like_cat"/>
</dbReference>
<feature type="domain" description="GH18" evidence="5">
    <location>
        <begin position="1"/>
        <end position="289"/>
    </location>
</feature>
<dbReference type="PANTHER" id="PTHR11177:SF360">
    <property type="entry name" value="CHITINASE 4-RELATED"/>
    <property type="match status" value="1"/>
</dbReference>
<keyword evidence="7" id="KW-1185">Reference proteome</keyword>
<evidence type="ECO:0000256" key="1">
    <source>
        <dbReference type="ARBA" id="ARBA00022801"/>
    </source>
</evidence>
<name>A0ABQ9IQ61_9CUCU</name>
<evidence type="ECO:0000256" key="2">
    <source>
        <dbReference type="ARBA" id="ARBA00023295"/>
    </source>
</evidence>
<dbReference type="Proteomes" id="UP001162164">
    <property type="component" value="Unassembled WGS sequence"/>
</dbReference>
<dbReference type="PROSITE" id="PS01095">
    <property type="entry name" value="GH18_1"/>
    <property type="match status" value="1"/>
</dbReference>
<sequence length="289" mass="32843">MFGYKGLSTNYTVAILDSWESDSDGGYSKYDFLCFASVMVMGMEQWESQLKLNTADPEGFHNLVALKQSNPNLKVMVSMGGWNEGSGKYSQLAADPIKRQVLAKDVLRFIQEHGFDGFDLDWEYPGLRDNPDIEHDKILKLYSLQMDIYFPPSVGGGVPTIDVAYDVPAVSDDLKFSTPNADGNWIGLHFEQNSSELGLRAHGCHQFKEDCTLYRSVQNPEDDFIPSLFLQCPGFNKRDGIRFPWCIRRLRWTLFSLYASSLDSDDLKNWNAETEESSTGWILELIQKK</sequence>
<keyword evidence="2 3" id="KW-0326">Glycosidase</keyword>
<comment type="similarity">
    <text evidence="4">Belongs to the glycosyl hydrolase 18 family.</text>
</comment>
<dbReference type="InterPro" id="IPR001223">
    <property type="entry name" value="Glyco_hydro18_cat"/>
</dbReference>
<protein>
    <recommendedName>
        <fullName evidence="5">GH18 domain-containing protein</fullName>
    </recommendedName>
</protein>
<comment type="caution">
    <text evidence="6">The sequence shown here is derived from an EMBL/GenBank/DDBJ whole genome shotgun (WGS) entry which is preliminary data.</text>
</comment>
<gene>
    <name evidence="6" type="ORF">NQ317_016163</name>
</gene>
<reference evidence="6" key="1">
    <citation type="journal article" date="2023" name="Insect Mol. Biol.">
        <title>Genome sequencing provides insights into the evolution of gene families encoding plant cell wall-degrading enzymes in longhorned beetles.</title>
        <authorList>
            <person name="Shin N.R."/>
            <person name="Okamura Y."/>
            <person name="Kirsch R."/>
            <person name="Pauchet Y."/>
        </authorList>
    </citation>
    <scope>NUCLEOTIDE SEQUENCE</scope>
    <source>
        <strain evidence="6">MMC_N1</strain>
    </source>
</reference>
<evidence type="ECO:0000313" key="6">
    <source>
        <dbReference type="EMBL" id="KAJ8949527.1"/>
    </source>
</evidence>
<evidence type="ECO:0000256" key="3">
    <source>
        <dbReference type="RuleBase" id="RU000489"/>
    </source>
</evidence>
<dbReference type="PROSITE" id="PS51910">
    <property type="entry name" value="GH18_2"/>
    <property type="match status" value="1"/>
</dbReference>
<dbReference type="SUPFAM" id="SSF51445">
    <property type="entry name" value="(Trans)glycosidases"/>
    <property type="match status" value="1"/>
</dbReference>
<dbReference type="InterPro" id="IPR017853">
    <property type="entry name" value="GH"/>
</dbReference>
<dbReference type="EMBL" id="JAPWTJ010003994">
    <property type="protein sequence ID" value="KAJ8949527.1"/>
    <property type="molecule type" value="Genomic_DNA"/>
</dbReference>
<dbReference type="Pfam" id="PF00704">
    <property type="entry name" value="Glyco_hydro_18"/>
    <property type="match status" value="1"/>
</dbReference>
<evidence type="ECO:0000256" key="4">
    <source>
        <dbReference type="RuleBase" id="RU004453"/>
    </source>
</evidence>
<dbReference type="InterPro" id="IPR050314">
    <property type="entry name" value="Glycosyl_Hydrlase_18"/>
</dbReference>
<evidence type="ECO:0000259" key="5">
    <source>
        <dbReference type="PROSITE" id="PS51910"/>
    </source>
</evidence>
<organism evidence="6 7">
    <name type="scientific">Molorchus minor</name>
    <dbReference type="NCBI Taxonomy" id="1323400"/>
    <lineage>
        <taxon>Eukaryota</taxon>
        <taxon>Metazoa</taxon>
        <taxon>Ecdysozoa</taxon>
        <taxon>Arthropoda</taxon>
        <taxon>Hexapoda</taxon>
        <taxon>Insecta</taxon>
        <taxon>Pterygota</taxon>
        <taxon>Neoptera</taxon>
        <taxon>Endopterygota</taxon>
        <taxon>Coleoptera</taxon>
        <taxon>Polyphaga</taxon>
        <taxon>Cucujiformia</taxon>
        <taxon>Chrysomeloidea</taxon>
        <taxon>Cerambycidae</taxon>
        <taxon>Lamiinae</taxon>
        <taxon>Monochamini</taxon>
        <taxon>Molorchus</taxon>
    </lineage>
</organism>
<keyword evidence="1 3" id="KW-0378">Hydrolase</keyword>
<evidence type="ECO:0000313" key="7">
    <source>
        <dbReference type="Proteomes" id="UP001162164"/>
    </source>
</evidence>
<dbReference type="SMART" id="SM00636">
    <property type="entry name" value="Glyco_18"/>
    <property type="match status" value="1"/>
</dbReference>